<protein>
    <submittedName>
        <fullName evidence="4">GNAT family N-acetyltransferase</fullName>
        <ecNumber evidence="4">2.3.1.-</ecNumber>
    </submittedName>
</protein>
<dbReference type="InterPro" id="IPR000182">
    <property type="entry name" value="GNAT_dom"/>
</dbReference>
<evidence type="ECO:0000259" key="3">
    <source>
        <dbReference type="PROSITE" id="PS51186"/>
    </source>
</evidence>
<dbReference type="InterPro" id="IPR050832">
    <property type="entry name" value="Bact_Acetyltransf"/>
</dbReference>
<dbReference type="PROSITE" id="PS51186">
    <property type="entry name" value="GNAT"/>
    <property type="match status" value="1"/>
</dbReference>
<accession>A0ABS5R513</accession>
<proteinExistence type="predicted"/>
<dbReference type="EMBL" id="JAHCQH010000015">
    <property type="protein sequence ID" value="MBS9476739.1"/>
    <property type="molecule type" value="Genomic_DNA"/>
</dbReference>
<evidence type="ECO:0000256" key="2">
    <source>
        <dbReference type="ARBA" id="ARBA00023315"/>
    </source>
</evidence>
<dbReference type="InterPro" id="IPR016181">
    <property type="entry name" value="Acyl_CoA_acyltransferase"/>
</dbReference>
<feature type="domain" description="N-acetyltransferase" evidence="3">
    <location>
        <begin position="12"/>
        <end position="165"/>
    </location>
</feature>
<sequence>MAGTGDILLGDILLRPARAGDGPAVFAVTHQSVRGLATGAYSSAQIEGWMGARTPAFYEALITGGRMVVAERDGVVVGFVDADPGEVTRLFILPEVAGAGLGRRLLEVGIAAARAGHDGPIRLESTRNAEGFYRRHGFEPVGIGHFSHGLGGEPIEIVQMELRAAG</sequence>
<gene>
    <name evidence="4" type="ORF">KIP89_06435</name>
</gene>
<dbReference type="EC" id="2.3.1.-" evidence="4"/>
<keyword evidence="1 4" id="KW-0808">Transferase</keyword>
<evidence type="ECO:0000313" key="4">
    <source>
        <dbReference type="EMBL" id="MBS9476739.1"/>
    </source>
</evidence>
<dbReference type="GO" id="GO:0016746">
    <property type="term" value="F:acyltransferase activity"/>
    <property type="evidence" value="ECO:0007669"/>
    <property type="project" value="UniProtKB-KW"/>
</dbReference>
<dbReference type="Gene3D" id="3.40.630.30">
    <property type="match status" value="1"/>
</dbReference>
<keyword evidence="5" id="KW-1185">Reference proteome</keyword>
<reference evidence="4" key="1">
    <citation type="submission" date="2021-05" db="EMBL/GenBank/DDBJ databases">
        <authorList>
            <person name="Sun Q."/>
            <person name="Inoue M."/>
        </authorList>
    </citation>
    <scope>NUCLEOTIDE SEQUENCE</scope>
    <source>
        <strain evidence="4">VKM B-3255</strain>
    </source>
</reference>
<dbReference type="SUPFAM" id="SSF55729">
    <property type="entry name" value="Acyl-CoA N-acyltransferases (Nat)"/>
    <property type="match status" value="1"/>
</dbReference>
<dbReference type="RefSeq" id="WP_213754596.1">
    <property type="nucleotide sequence ID" value="NZ_JAHCQH010000015.1"/>
</dbReference>
<name>A0ABS5R513_9HYPH</name>
<organism evidence="4 5">
    <name type="scientific">Ancylobacter radicis</name>
    <dbReference type="NCBI Taxonomy" id="2836179"/>
    <lineage>
        <taxon>Bacteria</taxon>
        <taxon>Pseudomonadati</taxon>
        <taxon>Pseudomonadota</taxon>
        <taxon>Alphaproteobacteria</taxon>
        <taxon>Hyphomicrobiales</taxon>
        <taxon>Xanthobacteraceae</taxon>
        <taxon>Ancylobacter</taxon>
    </lineage>
</organism>
<comment type="caution">
    <text evidence="4">The sequence shown here is derived from an EMBL/GenBank/DDBJ whole genome shotgun (WGS) entry which is preliminary data.</text>
</comment>
<evidence type="ECO:0000256" key="1">
    <source>
        <dbReference type="ARBA" id="ARBA00022679"/>
    </source>
</evidence>
<dbReference type="Pfam" id="PF13673">
    <property type="entry name" value="Acetyltransf_10"/>
    <property type="match status" value="1"/>
</dbReference>
<evidence type="ECO:0000313" key="5">
    <source>
        <dbReference type="Proteomes" id="UP001166585"/>
    </source>
</evidence>
<keyword evidence="2 4" id="KW-0012">Acyltransferase</keyword>
<dbReference type="PANTHER" id="PTHR43877">
    <property type="entry name" value="AMINOALKYLPHOSPHONATE N-ACETYLTRANSFERASE-RELATED-RELATED"/>
    <property type="match status" value="1"/>
</dbReference>
<dbReference type="Proteomes" id="UP001166585">
    <property type="component" value="Unassembled WGS sequence"/>
</dbReference>
<dbReference type="CDD" id="cd04301">
    <property type="entry name" value="NAT_SF"/>
    <property type="match status" value="1"/>
</dbReference>